<dbReference type="SUPFAM" id="SSF50405">
    <property type="entry name" value="Actin-crosslinking proteins"/>
    <property type="match status" value="1"/>
</dbReference>
<dbReference type="PANTHER" id="PTHR33351">
    <property type="entry name" value="HISACTOPHILIN-1-RELATED"/>
    <property type="match status" value="1"/>
</dbReference>
<comment type="caution">
    <text evidence="1">The sequence shown here is derived from an EMBL/GenBank/DDBJ whole genome shotgun (WGS) entry which is preliminary data.</text>
</comment>
<organism evidence="1 2">
    <name type="scientific">Pristionchus entomophagus</name>
    <dbReference type="NCBI Taxonomy" id="358040"/>
    <lineage>
        <taxon>Eukaryota</taxon>
        <taxon>Metazoa</taxon>
        <taxon>Ecdysozoa</taxon>
        <taxon>Nematoda</taxon>
        <taxon>Chromadorea</taxon>
        <taxon>Rhabditida</taxon>
        <taxon>Rhabditina</taxon>
        <taxon>Diplogasteromorpha</taxon>
        <taxon>Diplogasteroidea</taxon>
        <taxon>Neodiplogasteridae</taxon>
        <taxon>Pristionchus</taxon>
    </lineage>
</organism>
<dbReference type="GO" id="GO:0015629">
    <property type="term" value="C:actin cytoskeleton"/>
    <property type="evidence" value="ECO:0007669"/>
    <property type="project" value="TreeGrafter"/>
</dbReference>
<dbReference type="Gene3D" id="2.80.10.50">
    <property type="match status" value="1"/>
</dbReference>
<dbReference type="GO" id="GO:0051015">
    <property type="term" value="F:actin filament binding"/>
    <property type="evidence" value="ECO:0007669"/>
    <property type="project" value="TreeGrafter"/>
</dbReference>
<gene>
    <name evidence="1" type="ORF">PENTCL1PPCAC_21326</name>
</gene>
<dbReference type="InterPro" id="IPR008999">
    <property type="entry name" value="Actin-crosslinking"/>
</dbReference>
<sequence length="127" mass="14528">ALKSAHGTYLRGRDTEPVKVDLAEHRKKCEHWTLDIVGDRISLRPYCSAPSKFLRVNPDGRVDLADLRYRDEEWTPVKREDGSWSLLTRYGFLTAGPDATVRVVNKNAEDWEKFWLEKMPACPALGA</sequence>
<dbReference type="EMBL" id="BTSX01000005">
    <property type="protein sequence ID" value="GMS99151.1"/>
    <property type="molecule type" value="Genomic_DNA"/>
</dbReference>
<dbReference type="CDD" id="cd00257">
    <property type="entry name" value="beta-trefoil_FSCN-like"/>
    <property type="match status" value="1"/>
</dbReference>
<keyword evidence="2" id="KW-1185">Reference proteome</keyword>
<dbReference type="AlphaFoldDB" id="A0AAV5TXF1"/>
<feature type="non-terminal residue" evidence="1">
    <location>
        <position position="127"/>
    </location>
</feature>
<dbReference type="Proteomes" id="UP001432027">
    <property type="component" value="Unassembled WGS sequence"/>
</dbReference>
<proteinExistence type="predicted"/>
<accession>A0AAV5TXF1</accession>
<dbReference type="GO" id="GO:0030041">
    <property type="term" value="P:actin filament polymerization"/>
    <property type="evidence" value="ECO:0007669"/>
    <property type="project" value="TreeGrafter"/>
</dbReference>
<dbReference type="PANTHER" id="PTHR33351:SF1">
    <property type="entry name" value="IG-LIKE DOMAIN-CONTAINING PROTEIN-RELATED"/>
    <property type="match status" value="1"/>
</dbReference>
<reference evidence="1" key="1">
    <citation type="submission" date="2023-10" db="EMBL/GenBank/DDBJ databases">
        <title>Genome assembly of Pristionchus species.</title>
        <authorList>
            <person name="Yoshida K."/>
            <person name="Sommer R.J."/>
        </authorList>
    </citation>
    <scope>NUCLEOTIDE SEQUENCE</scope>
    <source>
        <strain evidence="1">RS0144</strain>
    </source>
</reference>
<evidence type="ECO:0000313" key="1">
    <source>
        <dbReference type="EMBL" id="GMS99151.1"/>
    </source>
</evidence>
<name>A0AAV5TXF1_9BILA</name>
<dbReference type="InterPro" id="IPR052883">
    <property type="entry name" value="Hisactophilin"/>
</dbReference>
<evidence type="ECO:0000313" key="2">
    <source>
        <dbReference type="Proteomes" id="UP001432027"/>
    </source>
</evidence>
<feature type="non-terminal residue" evidence="1">
    <location>
        <position position="1"/>
    </location>
</feature>
<protein>
    <submittedName>
        <fullName evidence="1">Uncharacterized protein</fullName>
    </submittedName>
</protein>